<dbReference type="AlphaFoldDB" id="A0A9P8PS33"/>
<comment type="caution">
    <text evidence="2">The sequence shown here is derived from an EMBL/GenBank/DDBJ whole genome shotgun (WGS) entry which is preliminary data.</text>
</comment>
<dbReference type="EMBL" id="JAEUBD010000108">
    <property type="protein sequence ID" value="KAH3677383.1"/>
    <property type="molecule type" value="Genomic_DNA"/>
</dbReference>
<feature type="region of interest" description="Disordered" evidence="1">
    <location>
        <begin position="55"/>
        <end position="80"/>
    </location>
</feature>
<keyword evidence="3" id="KW-1185">Reference proteome</keyword>
<sequence length="165" mass="18315">MMKVGSWYTRAHHPPVDSLTSYGLFDLQRHLVPQISWVIEVGLVVHKMVRQSGHAEIEQPTKNGHDDKQGNRLPDDVGSSQQRQVRIRALVKEVVLVVDAVDLLVEAEDLWQVCGLGVGNSGLSAVVDKFSQVVNSLGFLRHVACQRAWQQSGEHLVEHEGVANL</sequence>
<reference evidence="2" key="1">
    <citation type="journal article" date="2021" name="Open Biol.">
        <title>Shared evolutionary footprints suggest mitochondrial oxidative damage underlies multiple complex I losses in fungi.</title>
        <authorList>
            <person name="Schikora-Tamarit M.A."/>
            <person name="Marcet-Houben M."/>
            <person name="Nosek J."/>
            <person name="Gabaldon T."/>
        </authorList>
    </citation>
    <scope>NUCLEOTIDE SEQUENCE</scope>
    <source>
        <strain evidence="2">NCAIM Y.01608</strain>
    </source>
</reference>
<dbReference type="Proteomes" id="UP000788993">
    <property type="component" value="Unassembled WGS sequence"/>
</dbReference>
<evidence type="ECO:0000256" key="1">
    <source>
        <dbReference type="SAM" id="MobiDB-lite"/>
    </source>
</evidence>
<evidence type="ECO:0000313" key="2">
    <source>
        <dbReference type="EMBL" id="KAH3677383.1"/>
    </source>
</evidence>
<accession>A0A9P8PS33</accession>
<reference evidence="2" key="2">
    <citation type="submission" date="2021-01" db="EMBL/GenBank/DDBJ databases">
        <authorList>
            <person name="Schikora-Tamarit M.A."/>
        </authorList>
    </citation>
    <scope>NUCLEOTIDE SEQUENCE</scope>
    <source>
        <strain evidence="2">NCAIM Y.01608</strain>
    </source>
</reference>
<organism evidence="2 3">
    <name type="scientific">Ogataea polymorpha</name>
    <dbReference type="NCBI Taxonomy" id="460523"/>
    <lineage>
        <taxon>Eukaryota</taxon>
        <taxon>Fungi</taxon>
        <taxon>Dikarya</taxon>
        <taxon>Ascomycota</taxon>
        <taxon>Saccharomycotina</taxon>
        <taxon>Pichiomycetes</taxon>
        <taxon>Pichiales</taxon>
        <taxon>Pichiaceae</taxon>
        <taxon>Ogataea</taxon>
    </lineage>
</organism>
<proteinExistence type="predicted"/>
<gene>
    <name evidence="2" type="ORF">OGATHE_000857</name>
</gene>
<feature type="compositionally biased region" description="Basic and acidic residues" evidence="1">
    <location>
        <begin position="55"/>
        <end position="75"/>
    </location>
</feature>
<evidence type="ECO:0000313" key="3">
    <source>
        <dbReference type="Proteomes" id="UP000788993"/>
    </source>
</evidence>
<protein>
    <submittedName>
        <fullName evidence="2">Uncharacterized protein</fullName>
    </submittedName>
</protein>
<name>A0A9P8PS33_9ASCO</name>